<sequence>MTEKSLKSDGMSHIGKLARGKWAPVARVQREGPASREVAGLEQEATSDEQPPTNLERETICKQTI</sequence>
<evidence type="ECO:0000313" key="2">
    <source>
        <dbReference type="EMBL" id="KAH9831918.1"/>
    </source>
</evidence>
<protein>
    <submittedName>
        <fullName evidence="2">Uncharacterized protein</fullName>
    </submittedName>
</protein>
<gene>
    <name evidence="2" type="ORF">Tdes44962_MAKER08864</name>
</gene>
<reference evidence="2 3" key="2">
    <citation type="journal article" date="2021" name="Curr. Genet.">
        <title>Genetic response to nitrogen starvation in the aggressive Eucalyptus foliar pathogen Teratosphaeria destructans.</title>
        <authorList>
            <person name="Havenga M."/>
            <person name="Wingfield B.D."/>
            <person name="Wingfield M.J."/>
            <person name="Dreyer L.L."/>
            <person name="Roets F."/>
            <person name="Aylward J."/>
        </authorList>
    </citation>
    <scope>NUCLEOTIDE SEQUENCE [LARGE SCALE GENOMIC DNA]</scope>
    <source>
        <strain evidence="2">CMW44962</strain>
    </source>
</reference>
<proteinExistence type="predicted"/>
<accession>A0A9W7SV12</accession>
<comment type="caution">
    <text evidence="2">The sequence shown here is derived from an EMBL/GenBank/DDBJ whole genome shotgun (WGS) entry which is preliminary data.</text>
</comment>
<evidence type="ECO:0000256" key="1">
    <source>
        <dbReference type="SAM" id="MobiDB-lite"/>
    </source>
</evidence>
<dbReference type="AlphaFoldDB" id="A0A9W7SV12"/>
<keyword evidence="3" id="KW-1185">Reference proteome</keyword>
<feature type="compositionally biased region" description="Basic and acidic residues" evidence="1">
    <location>
        <begin position="55"/>
        <end position="65"/>
    </location>
</feature>
<dbReference type="Proteomes" id="UP001138500">
    <property type="component" value="Unassembled WGS sequence"/>
</dbReference>
<name>A0A9W7SV12_9PEZI</name>
<organism evidence="2 3">
    <name type="scientific">Teratosphaeria destructans</name>
    <dbReference type="NCBI Taxonomy" id="418781"/>
    <lineage>
        <taxon>Eukaryota</taxon>
        <taxon>Fungi</taxon>
        <taxon>Dikarya</taxon>
        <taxon>Ascomycota</taxon>
        <taxon>Pezizomycotina</taxon>
        <taxon>Dothideomycetes</taxon>
        <taxon>Dothideomycetidae</taxon>
        <taxon>Mycosphaerellales</taxon>
        <taxon>Teratosphaeriaceae</taxon>
        <taxon>Teratosphaeria</taxon>
    </lineage>
</organism>
<dbReference type="EMBL" id="RIBY02001147">
    <property type="protein sequence ID" value="KAH9831918.1"/>
    <property type="molecule type" value="Genomic_DNA"/>
</dbReference>
<evidence type="ECO:0000313" key="3">
    <source>
        <dbReference type="Proteomes" id="UP001138500"/>
    </source>
</evidence>
<feature type="region of interest" description="Disordered" evidence="1">
    <location>
        <begin position="18"/>
        <end position="65"/>
    </location>
</feature>
<reference evidence="2 3" key="1">
    <citation type="journal article" date="2018" name="IMA Fungus">
        <title>IMA Genome-F 10: Nine draft genome sequences of Claviceps purpurea s.lat., including C. arundinis, C. humidiphila, and C. cf. spartinae, pseudomolecules for the pitch canker pathogen Fusarium circinatum, draft genome of Davidsoniella eucalypti, Grosmannia galeiformis, Quambalaria eucalypti, and Teratosphaeria destructans.</title>
        <authorList>
            <person name="Wingfield B.D."/>
            <person name="Liu M."/>
            <person name="Nguyen H.D."/>
            <person name="Lane F.A."/>
            <person name="Morgan S.W."/>
            <person name="De Vos L."/>
            <person name="Wilken P.M."/>
            <person name="Duong T.A."/>
            <person name="Aylward J."/>
            <person name="Coetzee M.P."/>
            <person name="Dadej K."/>
            <person name="De Beer Z.W."/>
            <person name="Findlay W."/>
            <person name="Havenga M."/>
            <person name="Kolarik M."/>
            <person name="Menzies J.G."/>
            <person name="Naidoo K."/>
            <person name="Pochopski O."/>
            <person name="Shoukouhi P."/>
            <person name="Santana Q.C."/>
            <person name="Seifert K.A."/>
            <person name="Soal N."/>
            <person name="Steenkamp E.T."/>
            <person name="Tatham C.T."/>
            <person name="van der Nest M.A."/>
            <person name="Wingfield M.J."/>
        </authorList>
    </citation>
    <scope>NUCLEOTIDE SEQUENCE [LARGE SCALE GENOMIC DNA]</scope>
    <source>
        <strain evidence="2">CMW44962</strain>
    </source>
</reference>